<dbReference type="EC" id="2.3.2.26" evidence="2"/>
<dbReference type="GO" id="GO:0043161">
    <property type="term" value="P:proteasome-mediated ubiquitin-dependent protein catabolic process"/>
    <property type="evidence" value="ECO:0007669"/>
    <property type="project" value="TreeGrafter"/>
</dbReference>
<dbReference type="GO" id="GO:0005829">
    <property type="term" value="C:cytosol"/>
    <property type="evidence" value="ECO:0007669"/>
    <property type="project" value="TreeGrafter"/>
</dbReference>
<dbReference type="GO" id="GO:0000209">
    <property type="term" value="P:protein polyubiquitination"/>
    <property type="evidence" value="ECO:0007669"/>
    <property type="project" value="TreeGrafter"/>
</dbReference>
<evidence type="ECO:0000256" key="7">
    <source>
        <dbReference type="ARBA" id="ARBA00053831"/>
    </source>
</evidence>
<dbReference type="GO" id="GO:0061630">
    <property type="term" value="F:ubiquitin protein ligase activity"/>
    <property type="evidence" value="ECO:0007669"/>
    <property type="project" value="UniProtKB-EC"/>
</dbReference>
<dbReference type="PANTHER" id="PTHR31531:SF2">
    <property type="entry name" value="E3 UBIQUITIN-PROTEIN LIGASE E3D"/>
    <property type="match status" value="1"/>
</dbReference>
<dbReference type="GO" id="GO:0005634">
    <property type="term" value="C:nucleus"/>
    <property type="evidence" value="ECO:0007669"/>
    <property type="project" value="TreeGrafter"/>
</dbReference>
<name>A0A1L8DSQ7_9DIPT</name>
<comment type="catalytic activity">
    <reaction evidence="1">
        <text>S-ubiquitinyl-[E2 ubiquitin-conjugating enzyme]-L-cysteine + [acceptor protein]-L-lysine = [E2 ubiquitin-conjugating enzyme]-L-cysteine + N(6)-ubiquitinyl-[acceptor protein]-L-lysine.</text>
        <dbReference type="EC" id="2.3.2.26"/>
    </reaction>
</comment>
<dbReference type="PANTHER" id="PTHR31531">
    <property type="entry name" value="E3 UBIQUITIN-PROTEIN LIGASE E3D FAMILY MEMBER"/>
    <property type="match status" value="1"/>
</dbReference>
<dbReference type="GO" id="GO:0000151">
    <property type="term" value="C:ubiquitin ligase complex"/>
    <property type="evidence" value="ECO:0007669"/>
    <property type="project" value="TreeGrafter"/>
</dbReference>
<dbReference type="GO" id="GO:0006513">
    <property type="term" value="P:protein monoubiquitination"/>
    <property type="evidence" value="ECO:0007669"/>
    <property type="project" value="TreeGrafter"/>
</dbReference>
<dbReference type="AlphaFoldDB" id="A0A1L8DSQ7"/>
<evidence type="ECO:0000256" key="2">
    <source>
        <dbReference type="ARBA" id="ARBA00012485"/>
    </source>
</evidence>
<evidence type="ECO:0000256" key="8">
    <source>
        <dbReference type="ARBA" id="ARBA00064185"/>
    </source>
</evidence>
<dbReference type="EMBL" id="GFDF01004643">
    <property type="protein sequence ID" value="JAV09441.1"/>
    <property type="molecule type" value="Transcribed_RNA"/>
</dbReference>
<protein>
    <recommendedName>
        <fullName evidence="3">E3 ubiquitin-protein ligase E3D</fullName>
        <ecNumber evidence="2">2.3.2.26</ecNumber>
    </recommendedName>
    <alternativeName>
        <fullName evidence="6">HECT-type E3 ubiquitin transferase E3D</fullName>
    </alternativeName>
    <alternativeName>
        <fullName evidence="5">UbcH10-binding protein with a HECT-like domain</fullName>
    </alternativeName>
    <alternativeName>
        <fullName evidence="4">Ubiquitin-conjugating enzyme E2C-binding protein</fullName>
    </alternativeName>
</protein>
<comment type="function">
    <text evidence="7">E3 ubiquitin-protein ligase which accepts ubiquitin from specific E2 ubiquitin-conjugating enzymes, and transfers it to substrates, generally promoting their degradation by the proteasome. Independently of its E3 ubiquitin-protein ligase activity, acts as an inhibitor of CPSF3 endonuclease activity by blocking CPSF3 active site.</text>
</comment>
<dbReference type="Pfam" id="PF09814">
    <property type="entry name" value="HECT_2"/>
    <property type="match status" value="1"/>
</dbReference>
<evidence type="ECO:0000256" key="1">
    <source>
        <dbReference type="ARBA" id="ARBA00000885"/>
    </source>
</evidence>
<evidence type="ECO:0000313" key="9">
    <source>
        <dbReference type="EMBL" id="JAV09441.1"/>
    </source>
</evidence>
<organism evidence="9">
    <name type="scientific">Nyssomyia neivai</name>
    <dbReference type="NCBI Taxonomy" id="330878"/>
    <lineage>
        <taxon>Eukaryota</taxon>
        <taxon>Metazoa</taxon>
        <taxon>Ecdysozoa</taxon>
        <taxon>Arthropoda</taxon>
        <taxon>Hexapoda</taxon>
        <taxon>Insecta</taxon>
        <taxon>Pterygota</taxon>
        <taxon>Neoptera</taxon>
        <taxon>Endopterygota</taxon>
        <taxon>Diptera</taxon>
        <taxon>Nematocera</taxon>
        <taxon>Psychodoidea</taxon>
        <taxon>Psychodidae</taxon>
        <taxon>Nyssomyia</taxon>
    </lineage>
</organism>
<dbReference type="GO" id="GO:0030332">
    <property type="term" value="F:cyclin binding"/>
    <property type="evidence" value="ECO:0007669"/>
    <property type="project" value="TreeGrafter"/>
</dbReference>
<dbReference type="GO" id="GO:0051865">
    <property type="term" value="P:protein autoubiquitination"/>
    <property type="evidence" value="ECO:0007669"/>
    <property type="project" value="TreeGrafter"/>
</dbReference>
<accession>A0A1L8DSQ7</accession>
<dbReference type="GO" id="GO:0031624">
    <property type="term" value="F:ubiquitin conjugating enzyme binding"/>
    <property type="evidence" value="ECO:0007669"/>
    <property type="project" value="TreeGrafter"/>
</dbReference>
<evidence type="ECO:0000256" key="4">
    <source>
        <dbReference type="ARBA" id="ARBA00029737"/>
    </source>
</evidence>
<evidence type="ECO:0000256" key="6">
    <source>
        <dbReference type="ARBA" id="ARBA00032298"/>
    </source>
</evidence>
<sequence length="380" mass="43231">MTFATTPGRCQSATSTLRGYLIEYRPRLQCASIFIHLQDTIGDTVSVSVKPREILLTFPAAQTIKIPLEHFEVHSNTISSMVATGKHISFRINTNSEKFDQEYLTGFSTITPGLVIPINLKENRNFGISCSNCRASLTSQQTFIRRILELPSEAADSSEWFCHKPSTSNTNIFTPKSDEIFYGNFFFTLNRSLLTRVLDKQSLIFCRRCLQLLGQILDDRAKLWNENILFTPENSSELHLMPNTNQTLNFCTIIRKLLVDFTMAGLCGLAHFHKIIFSAHLPDGKIYYLLVQIVDKNLDVFHPNGTNVAKGRAIKVMYQRGDAEDVPHLKDWMGDENVTQVEISCKMLQDVLNAFIENSQVLPQIYRTSCGFQLSYLFYN</sequence>
<evidence type="ECO:0000256" key="5">
    <source>
        <dbReference type="ARBA" id="ARBA00032234"/>
    </source>
</evidence>
<comment type="subunit">
    <text evidence="8">Interacts with UBE2C/UbcH10 (E2 ubiquitin-conjugating enzyme). In vitro, interacts with cyclin-B.</text>
</comment>
<proteinExistence type="predicted"/>
<evidence type="ECO:0000256" key="3">
    <source>
        <dbReference type="ARBA" id="ARBA00013646"/>
    </source>
</evidence>
<dbReference type="InterPro" id="IPR019193">
    <property type="entry name" value="UBQ-conj_enz_E2-bd_prot"/>
</dbReference>
<reference evidence="9" key="1">
    <citation type="submission" date="2016-12" db="EMBL/GenBank/DDBJ databases">
        <title>An insight into the sialome and mialome of the sand fly, Nyssomyia neivai.</title>
        <authorList>
            <person name="Sebastian V."/>
            <person name="Goulart T.M."/>
            <person name="Oliveira W."/>
            <person name="Calvo E."/>
            <person name="Oliveira L.F."/>
            <person name="Pinto M.C."/>
            <person name="Rosselino A.M."/>
            <person name="Ribeiro J.M."/>
        </authorList>
    </citation>
    <scope>NUCLEOTIDE SEQUENCE</scope>
</reference>